<feature type="domain" description="Kinesin motor" evidence="9">
    <location>
        <begin position="102"/>
        <end position="172"/>
    </location>
</feature>
<dbReference type="SMART" id="SM00129">
    <property type="entry name" value="KISc"/>
    <property type="match status" value="1"/>
</dbReference>
<evidence type="ECO:0000256" key="4">
    <source>
        <dbReference type="ARBA" id="ARBA00022741"/>
    </source>
</evidence>
<name>A0A915LV76_MELJA</name>
<dbReference type="Proteomes" id="UP000887561">
    <property type="component" value="Unplaced"/>
</dbReference>
<comment type="caution">
    <text evidence="8">Lacks conserved residue(s) required for the propagation of feature annotation.</text>
</comment>
<sequence length="172" mass="19959">DVARKQRELQMQIDPGNPHWEFLSMIRDYQSQLVYRPLQITDPVLDNRICVCVRKRPLIDLTKYLVNEQFKFDYTFNENSSNELVYNAHTISSDRQTRLEGINKSLLALKECIRAMGSDEQHIPFRGSKLTLILRDSFVGKYAKTCMIAMISPGISCVENTMNKYTSICRKS</sequence>
<proteinExistence type="inferred from homology"/>
<dbReference type="AlphaFoldDB" id="A0A915LV76"/>
<dbReference type="GO" id="GO:0005874">
    <property type="term" value="C:microtubule"/>
    <property type="evidence" value="ECO:0007669"/>
    <property type="project" value="UniProtKB-KW"/>
</dbReference>
<evidence type="ECO:0000256" key="6">
    <source>
        <dbReference type="ARBA" id="ARBA00023175"/>
    </source>
</evidence>
<evidence type="ECO:0000256" key="7">
    <source>
        <dbReference type="ARBA" id="ARBA00023212"/>
    </source>
</evidence>
<dbReference type="GO" id="GO:0003777">
    <property type="term" value="F:microtubule motor activity"/>
    <property type="evidence" value="ECO:0007669"/>
    <property type="project" value="InterPro"/>
</dbReference>
<dbReference type="InterPro" id="IPR027640">
    <property type="entry name" value="Kinesin-like_fam"/>
</dbReference>
<dbReference type="PANTHER" id="PTHR47971">
    <property type="entry name" value="KINESIN-RELATED PROTEIN 6"/>
    <property type="match status" value="1"/>
</dbReference>
<dbReference type="Pfam" id="PF00225">
    <property type="entry name" value="Kinesin"/>
    <property type="match status" value="1"/>
</dbReference>
<evidence type="ECO:0000259" key="9">
    <source>
        <dbReference type="PROSITE" id="PS50067"/>
    </source>
</evidence>
<dbReference type="PROSITE" id="PS50067">
    <property type="entry name" value="KINESIN_MOTOR_2"/>
    <property type="match status" value="1"/>
</dbReference>
<dbReference type="GO" id="GO:0007018">
    <property type="term" value="P:microtubule-based movement"/>
    <property type="evidence" value="ECO:0007669"/>
    <property type="project" value="InterPro"/>
</dbReference>
<keyword evidence="10" id="KW-1185">Reference proteome</keyword>
<dbReference type="GO" id="GO:0005524">
    <property type="term" value="F:ATP binding"/>
    <property type="evidence" value="ECO:0007669"/>
    <property type="project" value="UniProtKB-KW"/>
</dbReference>
<keyword evidence="2" id="KW-0963">Cytoplasm</keyword>
<dbReference type="InterPro" id="IPR027417">
    <property type="entry name" value="P-loop_NTPase"/>
</dbReference>
<dbReference type="WBParaSite" id="scaffold17364_cov184.g18590">
    <property type="protein sequence ID" value="scaffold17364_cov184.g18590"/>
    <property type="gene ID" value="scaffold17364_cov184.g18590"/>
</dbReference>
<keyword evidence="7" id="KW-0206">Cytoskeleton</keyword>
<comment type="subcellular location">
    <subcellularLocation>
        <location evidence="1">Cytoplasm</location>
        <location evidence="1">Cytoskeleton</location>
    </subcellularLocation>
</comment>
<evidence type="ECO:0000256" key="3">
    <source>
        <dbReference type="ARBA" id="ARBA00022701"/>
    </source>
</evidence>
<accession>A0A915LV76</accession>
<evidence type="ECO:0000256" key="5">
    <source>
        <dbReference type="ARBA" id="ARBA00022840"/>
    </source>
</evidence>
<comment type="similarity">
    <text evidence="8">Belongs to the TRAFAC class myosin-kinesin ATPase superfamily. Kinesin family.</text>
</comment>
<dbReference type="SUPFAM" id="SSF52540">
    <property type="entry name" value="P-loop containing nucleoside triphosphate hydrolases"/>
    <property type="match status" value="2"/>
</dbReference>
<keyword evidence="5" id="KW-0067">ATP-binding</keyword>
<evidence type="ECO:0000313" key="11">
    <source>
        <dbReference type="WBParaSite" id="scaffold17364_cov184.g18590"/>
    </source>
</evidence>
<protein>
    <submittedName>
        <fullName evidence="11">Kinesin motor domain-containing protein</fullName>
    </submittedName>
</protein>
<dbReference type="PANTHER" id="PTHR47971:SF8">
    <property type="entry name" value="KINESIN-LIKE PROTEIN"/>
    <property type="match status" value="1"/>
</dbReference>
<keyword evidence="6" id="KW-0505">Motor protein</keyword>
<keyword evidence="4" id="KW-0547">Nucleotide-binding</keyword>
<evidence type="ECO:0000256" key="8">
    <source>
        <dbReference type="PROSITE-ProRule" id="PRU00283"/>
    </source>
</evidence>
<reference evidence="11" key="1">
    <citation type="submission" date="2022-11" db="UniProtKB">
        <authorList>
            <consortium name="WormBaseParasite"/>
        </authorList>
    </citation>
    <scope>IDENTIFICATION</scope>
</reference>
<dbReference type="GO" id="GO:0007019">
    <property type="term" value="P:microtubule depolymerization"/>
    <property type="evidence" value="ECO:0007669"/>
    <property type="project" value="TreeGrafter"/>
</dbReference>
<evidence type="ECO:0000313" key="10">
    <source>
        <dbReference type="Proteomes" id="UP000887561"/>
    </source>
</evidence>
<dbReference type="Gene3D" id="3.40.850.10">
    <property type="entry name" value="Kinesin motor domain"/>
    <property type="match status" value="1"/>
</dbReference>
<dbReference type="InterPro" id="IPR036961">
    <property type="entry name" value="Kinesin_motor_dom_sf"/>
</dbReference>
<dbReference type="InterPro" id="IPR001752">
    <property type="entry name" value="Kinesin_motor_dom"/>
</dbReference>
<keyword evidence="3" id="KW-0493">Microtubule</keyword>
<organism evidence="10 11">
    <name type="scientific">Meloidogyne javanica</name>
    <name type="common">Root-knot nematode worm</name>
    <dbReference type="NCBI Taxonomy" id="6303"/>
    <lineage>
        <taxon>Eukaryota</taxon>
        <taxon>Metazoa</taxon>
        <taxon>Ecdysozoa</taxon>
        <taxon>Nematoda</taxon>
        <taxon>Chromadorea</taxon>
        <taxon>Rhabditida</taxon>
        <taxon>Tylenchina</taxon>
        <taxon>Tylenchomorpha</taxon>
        <taxon>Tylenchoidea</taxon>
        <taxon>Meloidogynidae</taxon>
        <taxon>Meloidogyninae</taxon>
        <taxon>Meloidogyne</taxon>
        <taxon>Meloidogyne incognita group</taxon>
    </lineage>
</organism>
<evidence type="ECO:0000256" key="1">
    <source>
        <dbReference type="ARBA" id="ARBA00004245"/>
    </source>
</evidence>
<dbReference type="GO" id="GO:0008017">
    <property type="term" value="F:microtubule binding"/>
    <property type="evidence" value="ECO:0007669"/>
    <property type="project" value="InterPro"/>
</dbReference>
<evidence type="ECO:0000256" key="2">
    <source>
        <dbReference type="ARBA" id="ARBA00022490"/>
    </source>
</evidence>